<evidence type="ECO:0000313" key="2">
    <source>
        <dbReference type="EMBL" id="KAG0545813.1"/>
    </source>
</evidence>
<gene>
    <name evidence="2" type="ORF">BDA96_02G394400</name>
</gene>
<reference evidence="2" key="1">
    <citation type="journal article" date="2019" name="BMC Genomics">
        <title>A new reference genome for Sorghum bicolor reveals high levels of sequence similarity between sweet and grain genotypes: implications for the genetics of sugar metabolism.</title>
        <authorList>
            <person name="Cooper E.A."/>
            <person name="Brenton Z.W."/>
            <person name="Flinn B.S."/>
            <person name="Jenkins J."/>
            <person name="Shu S."/>
            <person name="Flowers D."/>
            <person name="Luo F."/>
            <person name="Wang Y."/>
            <person name="Xia P."/>
            <person name="Barry K."/>
            <person name="Daum C."/>
            <person name="Lipzen A."/>
            <person name="Yoshinaga Y."/>
            <person name="Schmutz J."/>
            <person name="Saski C."/>
            <person name="Vermerris W."/>
            <person name="Kresovich S."/>
        </authorList>
    </citation>
    <scope>NUCLEOTIDE SEQUENCE</scope>
</reference>
<comment type="caution">
    <text evidence="2">The sequence shown here is derived from an EMBL/GenBank/DDBJ whole genome shotgun (WGS) entry which is preliminary data.</text>
</comment>
<dbReference type="InterPro" id="IPR026960">
    <property type="entry name" value="RVT-Znf"/>
</dbReference>
<accession>A0A921RSQ5</accession>
<organism evidence="2 3">
    <name type="scientific">Sorghum bicolor</name>
    <name type="common">Sorghum</name>
    <name type="synonym">Sorghum vulgare</name>
    <dbReference type="NCBI Taxonomy" id="4558"/>
    <lineage>
        <taxon>Eukaryota</taxon>
        <taxon>Viridiplantae</taxon>
        <taxon>Streptophyta</taxon>
        <taxon>Embryophyta</taxon>
        <taxon>Tracheophyta</taxon>
        <taxon>Spermatophyta</taxon>
        <taxon>Magnoliopsida</taxon>
        <taxon>Liliopsida</taxon>
        <taxon>Poales</taxon>
        <taxon>Poaceae</taxon>
        <taxon>PACMAD clade</taxon>
        <taxon>Panicoideae</taxon>
        <taxon>Andropogonodae</taxon>
        <taxon>Andropogoneae</taxon>
        <taxon>Sorghinae</taxon>
        <taxon>Sorghum</taxon>
    </lineage>
</organism>
<proteinExistence type="predicted"/>
<name>A0A921RSQ5_SORBI</name>
<evidence type="ECO:0000259" key="1">
    <source>
        <dbReference type="Pfam" id="PF13966"/>
    </source>
</evidence>
<evidence type="ECO:0000313" key="3">
    <source>
        <dbReference type="Proteomes" id="UP000807115"/>
    </source>
</evidence>
<dbReference type="Proteomes" id="UP000807115">
    <property type="component" value="Chromosome 2"/>
</dbReference>
<feature type="domain" description="Reverse transcriptase zinc-binding" evidence="1">
    <location>
        <begin position="158"/>
        <end position="211"/>
    </location>
</feature>
<reference evidence="2" key="2">
    <citation type="submission" date="2020-10" db="EMBL/GenBank/DDBJ databases">
        <authorList>
            <person name="Cooper E.A."/>
            <person name="Brenton Z.W."/>
            <person name="Flinn B.S."/>
            <person name="Jenkins J."/>
            <person name="Shu S."/>
            <person name="Flowers D."/>
            <person name="Luo F."/>
            <person name="Wang Y."/>
            <person name="Xia P."/>
            <person name="Barry K."/>
            <person name="Daum C."/>
            <person name="Lipzen A."/>
            <person name="Yoshinaga Y."/>
            <person name="Schmutz J."/>
            <person name="Saski C."/>
            <person name="Vermerris W."/>
            <person name="Kresovich S."/>
        </authorList>
    </citation>
    <scope>NUCLEOTIDE SEQUENCE</scope>
</reference>
<dbReference type="AlphaFoldDB" id="A0A921RSQ5"/>
<dbReference type="EMBL" id="CM027681">
    <property type="protein sequence ID" value="KAG0545813.1"/>
    <property type="molecule type" value="Genomic_DNA"/>
</dbReference>
<sequence>MGAALRLRWEWQRRTDPSALWARLPCRPDAATIAMFRASVQVELGSGDLARFWTDSWLPCGSLCLATPDLFSAVGRRRRSHSVREALLDRRWTRDITGATTAAVIADYLMLWDVLQGVQLQPGIDDRFIWRWSADGTYDAASAYRAFFHGTTGLAGAIKFFFSLALQKRLWTAERRWRHGLQQHADCLLCGQEDETCDHLLAACVFTREIWYRILSTVGLQHTTPSPSDTLVNWWLVARKHVPGALSRGFDSLVLLVSWKLWKERNRRTFDGVCATTTQVLRWIRTKAKAGSRRGSPSLPLFLF</sequence>
<dbReference type="Pfam" id="PF13966">
    <property type="entry name" value="zf-RVT"/>
    <property type="match status" value="1"/>
</dbReference>
<protein>
    <recommendedName>
        <fullName evidence="1">Reverse transcriptase zinc-binding domain-containing protein</fullName>
    </recommendedName>
</protein>